<dbReference type="PANTHER" id="PTHR44665:SF1">
    <property type="entry name" value="DNAJ HOMOLOG SUBFAMILY C MEMBER 14"/>
    <property type="match status" value="1"/>
</dbReference>
<dbReference type="PROSITE" id="PS50076">
    <property type="entry name" value="DNAJ_2"/>
    <property type="match status" value="1"/>
</dbReference>
<protein>
    <submittedName>
        <fullName evidence="3">DJC14 protein</fullName>
    </submittedName>
</protein>
<feature type="compositionally biased region" description="Basic and acidic residues" evidence="1">
    <location>
        <begin position="76"/>
        <end position="85"/>
    </location>
</feature>
<feature type="region of interest" description="Disordered" evidence="1">
    <location>
        <begin position="59"/>
        <end position="85"/>
    </location>
</feature>
<organism evidence="3 4">
    <name type="scientific">Centropus unirufus</name>
    <dbReference type="NCBI Taxonomy" id="1118519"/>
    <lineage>
        <taxon>Eukaryota</taxon>
        <taxon>Metazoa</taxon>
        <taxon>Chordata</taxon>
        <taxon>Craniata</taxon>
        <taxon>Vertebrata</taxon>
        <taxon>Euteleostomi</taxon>
        <taxon>Archelosauria</taxon>
        <taxon>Archosauria</taxon>
        <taxon>Dinosauria</taxon>
        <taxon>Saurischia</taxon>
        <taxon>Theropoda</taxon>
        <taxon>Coelurosauria</taxon>
        <taxon>Aves</taxon>
        <taxon>Neognathae</taxon>
        <taxon>Neoaves</taxon>
        <taxon>Otidimorphae</taxon>
        <taxon>Cuculiformes</taxon>
        <taxon>Centropidae</taxon>
        <taxon>Centropus</taxon>
    </lineage>
</organism>
<dbReference type="Gene3D" id="1.10.287.110">
    <property type="entry name" value="DnaJ domain"/>
    <property type="match status" value="1"/>
</dbReference>
<dbReference type="PRINTS" id="PR00625">
    <property type="entry name" value="JDOMAIN"/>
</dbReference>
<feature type="domain" description="J" evidence="2">
    <location>
        <begin position="31"/>
        <end position="112"/>
    </location>
</feature>
<dbReference type="InterPro" id="IPR001623">
    <property type="entry name" value="DnaJ_domain"/>
</dbReference>
<evidence type="ECO:0000313" key="4">
    <source>
        <dbReference type="Proteomes" id="UP000517892"/>
    </source>
</evidence>
<reference evidence="3 4" key="1">
    <citation type="submission" date="2019-09" db="EMBL/GenBank/DDBJ databases">
        <title>Bird 10,000 Genomes (B10K) Project - Family phase.</title>
        <authorList>
            <person name="Zhang G."/>
        </authorList>
    </citation>
    <scope>NUCLEOTIDE SEQUENCE [LARGE SCALE GENOMIC DNA]</scope>
    <source>
        <strain evidence="3">B10K-DU-017-25</strain>
        <tissue evidence="3">Mixed tissue sample</tissue>
    </source>
</reference>
<dbReference type="Proteomes" id="UP000517892">
    <property type="component" value="Unassembled WGS sequence"/>
</dbReference>
<dbReference type="CDD" id="cd06257">
    <property type="entry name" value="DnaJ"/>
    <property type="match status" value="1"/>
</dbReference>
<sequence length="150" mass="16351">APPGAEPVATGSREEVARLLALAEVPEEELDPFQVLGVEETAEDAELRRAFRGAAWGSGLGSGAGAEVPPSPSQVHPDKNEHPRAEAAFKVLRAAWDVVSSPERRREYEMKRRAESELSRSMGAFLSRLQAELREAMNTMGCSKCQGKHR</sequence>
<dbReference type="GO" id="GO:0050780">
    <property type="term" value="F:dopamine receptor binding"/>
    <property type="evidence" value="ECO:0007669"/>
    <property type="project" value="TreeGrafter"/>
</dbReference>
<keyword evidence="4" id="KW-1185">Reference proteome</keyword>
<dbReference type="EMBL" id="VYZI01002910">
    <property type="protein sequence ID" value="NWR82118.1"/>
    <property type="molecule type" value="Genomic_DNA"/>
</dbReference>
<dbReference type="OrthoDB" id="1507364at2759"/>
<dbReference type="InterPro" id="IPR036869">
    <property type="entry name" value="J_dom_sf"/>
</dbReference>
<feature type="non-terminal residue" evidence="3">
    <location>
        <position position="150"/>
    </location>
</feature>
<proteinExistence type="predicted"/>
<gene>
    <name evidence="3" type="primary">Dnajc14</name>
    <name evidence="3" type="ORF">CENUNI_R13070</name>
</gene>
<dbReference type="PANTHER" id="PTHR44665">
    <property type="entry name" value="DNAJ HOMOLOG SUBFAMILY C MEMBER 14"/>
    <property type="match status" value="1"/>
</dbReference>
<comment type="caution">
    <text evidence="3">The sequence shown here is derived from an EMBL/GenBank/DDBJ whole genome shotgun (WGS) entry which is preliminary data.</text>
</comment>
<dbReference type="InterPro" id="IPR052317">
    <property type="entry name" value="Viral_replicn-host_int_reg"/>
</dbReference>
<evidence type="ECO:0000256" key="1">
    <source>
        <dbReference type="SAM" id="MobiDB-lite"/>
    </source>
</evidence>
<evidence type="ECO:0000259" key="2">
    <source>
        <dbReference type="PROSITE" id="PS50076"/>
    </source>
</evidence>
<dbReference type="Pfam" id="PF00226">
    <property type="entry name" value="DnaJ"/>
    <property type="match status" value="1"/>
</dbReference>
<dbReference type="SUPFAM" id="SSF46565">
    <property type="entry name" value="Chaperone J-domain"/>
    <property type="match status" value="1"/>
</dbReference>
<evidence type="ECO:0000313" key="3">
    <source>
        <dbReference type="EMBL" id="NWR82118.1"/>
    </source>
</evidence>
<accession>A0A7K5AHG6</accession>
<dbReference type="SMART" id="SM00271">
    <property type="entry name" value="DnaJ"/>
    <property type="match status" value="1"/>
</dbReference>
<name>A0A7K5AHG6_9AVES</name>
<dbReference type="AlphaFoldDB" id="A0A7K5AHG6"/>
<feature type="non-terminal residue" evidence="3">
    <location>
        <position position="1"/>
    </location>
</feature>